<accession>A0A914BF96</accession>
<dbReference type="OrthoDB" id="2215036at2759"/>
<dbReference type="AlphaFoldDB" id="A0A914BF96"/>
<feature type="coiled-coil region" evidence="2">
    <location>
        <begin position="198"/>
        <end position="225"/>
    </location>
</feature>
<dbReference type="RefSeq" id="XP_038074928.1">
    <property type="nucleotide sequence ID" value="XM_038219000.1"/>
</dbReference>
<dbReference type="InterPro" id="IPR001494">
    <property type="entry name" value="Importin-beta_N"/>
</dbReference>
<dbReference type="InterPro" id="IPR045478">
    <property type="entry name" value="Exportin-5_C"/>
</dbReference>
<dbReference type="GO" id="GO:0006611">
    <property type="term" value="P:protein export from nucleus"/>
    <property type="evidence" value="ECO:0007669"/>
    <property type="project" value="InterPro"/>
</dbReference>
<dbReference type="InterPro" id="IPR016024">
    <property type="entry name" value="ARM-type_fold"/>
</dbReference>
<keyword evidence="2" id="KW-0175">Coiled coil</keyword>
<dbReference type="SUPFAM" id="SSF48371">
    <property type="entry name" value="ARM repeat"/>
    <property type="match status" value="1"/>
</dbReference>
<evidence type="ECO:0000313" key="5">
    <source>
        <dbReference type="Proteomes" id="UP000887568"/>
    </source>
</evidence>
<evidence type="ECO:0000259" key="3">
    <source>
        <dbReference type="SMART" id="SM00913"/>
    </source>
</evidence>
<sequence>MDEEVSRWCAKLTEAVSVAMKPEVVQERRLQAYQLCEEFKETAPYSHCMACGQQLASLRNPTVIRHFGLQLLENCVKFQWINAGASDKQALKEYVLSYFQNGTHDLLEEQMCIKDGLSRILVEMIKREWPQHWPTLMSEFNMLCSHGDTQTELVLLVLLRLVEDVVAFQNLQTSRRRDILQALTSHMAELFTFMVHLLTHHIERLKQLQNQLPGAEKELASSIRVSQAVLLTLTGYVDWVASQHIFADNNALLSTLYSLLNIQELKRPAAEVLQLIVNRKGKPEERYPLLVLFSADAIKTILAAAQNACSAGLDEENYIFMKRLCQVLTGLGAQLCILWGSELKDVGRPESFPDFLETLLAFLGHPSMHLCSVIVPLLSAFFRHDQISLDPSLQGKVPQILQILTAKLQKVGYPSRDDSPTCTYSLLDYDSDEEFSYSFSIHRTHQTELVRLVTDHCPLLTFQVACDWFRQLIVSPIDIEPGKETCTPHSPSCIGWDALTCFMENVLARLFQSDVLTEITPQLVQLLQMTLSFQTEDPTLLSYVLSTISTLFPVVKEKPELMNAYLDKIFSAAVFSLPGQTKKTRTRPVQNVRRHACSALVKICRDNSEFMVHFFDELYRRIKLLNGDQDQLTQLEKSTLNEVLILLSNEFNDLDKQSALIQEIMEPVTGVWMADAMKEVFGNGNRFLEHIGLCKAQTSPPQDDKQGANRATILACISTMMAVMKRSKRPHDPQKLAGDFHASSGIVSRDPCCLHILPLLDNVLALMRTMNAIWSPEIRATIPVEFFKVFDIPEHDKNAVLGLTQPSDNYELPANRSTAEKIQSFLSTAQENCCHVLASACDSLGYELYSFHPFIAQLVQSAPFLLNHAPDYKLRPVIRVFMKSLVLHCPVDCQDQVLLPVLNCLCAFMLQRLSLAWDAVNKRIGMGEESESREANQESQEIIDEMFLRLITRDYLDLLSTVFKKRSAGTGYSGSDIQMETVDSESVASAEGGHKATEPEQLGELGKKILQHESLCKSMVMCIYSSLSWNDTQTCTKSLNMCWPIFQQIVDRPILPGAVKYLFSCLLLGLEVHGQHETCTSLLVQKTFQHYEILRPRFDILQEVMLQIPGVTREILQTFDHRFIFNEEHKKPISEKSRRDNFKKMISGVIGRHIGQMFRREIIIKDLKPVRKPAKRSTTDFTENADIGLVALFAHDDS</sequence>
<dbReference type="InterPro" id="IPR045065">
    <property type="entry name" value="XPO1/5"/>
</dbReference>
<dbReference type="PANTHER" id="PTHR11223">
    <property type="entry name" value="EXPORTIN 1/5"/>
    <property type="match status" value="1"/>
</dbReference>
<dbReference type="GO" id="GO:0042565">
    <property type="term" value="C:RNA nuclear export complex"/>
    <property type="evidence" value="ECO:0007669"/>
    <property type="project" value="TreeGrafter"/>
</dbReference>
<dbReference type="GO" id="GO:0006405">
    <property type="term" value="P:RNA export from nucleus"/>
    <property type="evidence" value="ECO:0007669"/>
    <property type="project" value="TreeGrafter"/>
</dbReference>
<dbReference type="GO" id="GO:0005737">
    <property type="term" value="C:cytoplasm"/>
    <property type="evidence" value="ECO:0007669"/>
    <property type="project" value="TreeGrafter"/>
</dbReference>
<comment type="similarity">
    <text evidence="1">Belongs to the exportin family.</text>
</comment>
<dbReference type="GO" id="GO:0005634">
    <property type="term" value="C:nucleus"/>
    <property type="evidence" value="ECO:0007669"/>
    <property type="project" value="TreeGrafter"/>
</dbReference>
<dbReference type="SMART" id="SM00913">
    <property type="entry name" value="IBN_N"/>
    <property type="match status" value="1"/>
</dbReference>
<name>A0A914BF96_PATMI</name>
<dbReference type="OMA" id="IAKRSWG"/>
<dbReference type="EnsemblMetazoa" id="XM_038219000.1">
    <property type="protein sequence ID" value="XP_038074928.1"/>
    <property type="gene ID" value="LOC119742820"/>
</dbReference>
<dbReference type="InterPro" id="IPR013598">
    <property type="entry name" value="Exportin-1/Importin-b-like"/>
</dbReference>
<proteinExistence type="inferred from homology"/>
<evidence type="ECO:0000256" key="1">
    <source>
        <dbReference type="ARBA" id="ARBA00009466"/>
    </source>
</evidence>
<evidence type="ECO:0000256" key="2">
    <source>
        <dbReference type="SAM" id="Coils"/>
    </source>
</evidence>
<dbReference type="GeneID" id="119742820"/>
<dbReference type="GO" id="GO:0031267">
    <property type="term" value="F:small GTPase binding"/>
    <property type="evidence" value="ECO:0007669"/>
    <property type="project" value="InterPro"/>
</dbReference>
<keyword evidence="5" id="KW-1185">Reference proteome</keyword>
<dbReference type="InterPro" id="IPR011989">
    <property type="entry name" value="ARM-like"/>
</dbReference>
<protein>
    <recommendedName>
        <fullName evidence="3">Importin N-terminal domain-containing protein</fullName>
    </recommendedName>
</protein>
<dbReference type="Proteomes" id="UP000887568">
    <property type="component" value="Unplaced"/>
</dbReference>
<dbReference type="GO" id="GO:0003723">
    <property type="term" value="F:RNA binding"/>
    <property type="evidence" value="ECO:0007669"/>
    <property type="project" value="TreeGrafter"/>
</dbReference>
<evidence type="ECO:0000313" key="4">
    <source>
        <dbReference type="EnsemblMetazoa" id="XP_038074928.1"/>
    </source>
</evidence>
<dbReference type="Pfam" id="PF19273">
    <property type="entry name" value="Exportin-5"/>
    <property type="match status" value="1"/>
</dbReference>
<dbReference type="CTD" id="57510"/>
<reference evidence="4" key="1">
    <citation type="submission" date="2022-11" db="UniProtKB">
        <authorList>
            <consortium name="EnsemblMetazoa"/>
        </authorList>
    </citation>
    <scope>IDENTIFICATION</scope>
</reference>
<organism evidence="4 5">
    <name type="scientific">Patiria miniata</name>
    <name type="common">Bat star</name>
    <name type="synonym">Asterina miniata</name>
    <dbReference type="NCBI Taxonomy" id="46514"/>
    <lineage>
        <taxon>Eukaryota</taxon>
        <taxon>Metazoa</taxon>
        <taxon>Echinodermata</taxon>
        <taxon>Eleutherozoa</taxon>
        <taxon>Asterozoa</taxon>
        <taxon>Asteroidea</taxon>
        <taxon>Valvatacea</taxon>
        <taxon>Valvatida</taxon>
        <taxon>Asterinidae</taxon>
        <taxon>Patiria</taxon>
    </lineage>
</organism>
<dbReference type="GO" id="GO:0005049">
    <property type="term" value="F:nuclear export signal receptor activity"/>
    <property type="evidence" value="ECO:0007669"/>
    <property type="project" value="InterPro"/>
</dbReference>
<dbReference type="Gene3D" id="1.25.10.10">
    <property type="entry name" value="Leucine-rich Repeat Variant"/>
    <property type="match status" value="1"/>
</dbReference>
<feature type="domain" description="Importin N-terminal" evidence="3">
    <location>
        <begin position="32"/>
        <end position="101"/>
    </location>
</feature>
<dbReference type="PANTHER" id="PTHR11223:SF3">
    <property type="entry name" value="EXPORTIN-5"/>
    <property type="match status" value="1"/>
</dbReference>
<dbReference type="Pfam" id="PF08389">
    <property type="entry name" value="Xpo1"/>
    <property type="match status" value="1"/>
</dbReference>